<evidence type="ECO:0000256" key="7">
    <source>
        <dbReference type="ARBA" id="ARBA00023146"/>
    </source>
</evidence>
<evidence type="ECO:0000313" key="15">
    <source>
        <dbReference type="Proteomes" id="UP001497472"/>
    </source>
</evidence>
<gene>
    <name evidence="14" type="ORF">LNINA_LOCUS10707</name>
</gene>
<dbReference type="EC" id="6.1.1.19" evidence="2"/>
<keyword evidence="5 12" id="KW-0067">ATP-binding</keyword>
<evidence type="ECO:0000256" key="12">
    <source>
        <dbReference type="RuleBase" id="RU363038"/>
    </source>
</evidence>
<dbReference type="Pfam" id="PF00750">
    <property type="entry name" value="tRNA-synt_1d"/>
    <property type="match status" value="1"/>
</dbReference>
<protein>
    <recommendedName>
        <fullName evidence="9">Probable arginine--tRNA ligase, mitochondrial</fullName>
        <ecNumber evidence="2">6.1.1.19</ecNumber>
    </recommendedName>
    <alternativeName>
        <fullName evidence="8">Arginyl-tRNA synthetase</fullName>
    </alternativeName>
</protein>
<evidence type="ECO:0000313" key="14">
    <source>
        <dbReference type="EMBL" id="CAK1551580.1"/>
    </source>
</evidence>
<evidence type="ECO:0000256" key="3">
    <source>
        <dbReference type="ARBA" id="ARBA00022598"/>
    </source>
</evidence>
<keyword evidence="4 12" id="KW-0547">Nucleotide-binding</keyword>
<keyword evidence="15" id="KW-1185">Reference proteome</keyword>
<comment type="function">
    <text evidence="11">Catalyzes the attachment of arginine to tRNA(Arg) in a two-step reaction: arginine is first activated by ATP to form Arg-AMP and then transferred to the acceptor end of tRNA(Arg).</text>
</comment>
<evidence type="ECO:0000256" key="6">
    <source>
        <dbReference type="ARBA" id="ARBA00022917"/>
    </source>
</evidence>
<comment type="catalytic activity">
    <reaction evidence="10">
        <text>tRNA(Arg) + L-arginine + ATP = L-arginyl-tRNA(Arg) + AMP + diphosphate</text>
        <dbReference type="Rhea" id="RHEA:20301"/>
        <dbReference type="Rhea" id="RHEA-COMP:9658"/>
        <dbReference type="Rhea" id="RHEA-COMP:9673"/>
        <dbReference type="ChEBI" id="CHEBI:30616"/>
        <dbReference type="ChEBI" id="CHEBI:32682"/>
        <dbReference type="ChEBI" id="CHEBI:33019"/>
        <dbReference type="ChEBI" id="CHEBI:78442"/>
        <dbReference type="ChEBI" id="CHEBI:78513"/>
        <dbReference type="ChEBI" id="CHEBI:456215"/>
        <dbReference type="EC" id="6.1.1.19"/>
    </reaction>
</comment>
<evidence type="ECO:0000256" key="11">
    <source>
        <dbReference type="ARBA" id="ARBA00049595"/>
    </source>
</evidence>
<evidence type="ECO:0000256" key="5">
    <source>
        <dbReference type="ARBA" id="ARBA00022840"/>
    </source>
</evidence>
<dbReference type="GO" id="GO:0004814">
    <property type="term" value="F:arginine-tRNA ligase activity"/>
    <property type="evidence" value="ECO:0007669"/>
    <property type="project" value="UniProtKB-EC"/>
</dbReference>
<proteinExistence type="inferred from homology"/>
<evidence type="ECO:0000256" key="2">
    <source>
        <dbReference type="ARBA" id="ARBA00012837"/>
    </source>
</evidence>
<evidence type="ECO:0000256" key="8">
    <source>
        <dbReference type="ARBA" id="ARBA00033033"/>
    </source>
</evidence>
<dbReference type="PANTHER" id="PTHR11956:SF11">
    <property type="entry name" value="ARGININE--TRNA LIGASE, MITOCHONDRIAL-RELATED"/>
    <property type="match status" value="1"/>
</dbReference>
<organism evidence="14 15">
    <name type="scientific">Leptosia nina</name>
    <dbReference type="NCBI Taxonomy" id="320188"/>
    <lineage>
        <taxon>Eukaryota</taxon>
        <taxon>Metazoa</taxon>
        <taxon>Ecdysozoa</taxon>
        <taxon>Arthropoda</taxon>
        <taxon>Hexapoda</taxon>
        <taxon>Insecta</taxon>
        <taxon>Pterygota</taxon>
        <taxon>Neoptera</taxon>
        <taxon>Endopterygota</taxon>
        <taxon>Lepidoptera</taxon>
        <taxon>Glossata</taxon>
        <taxon>Ditrysia</taxon>
        <taxon>Papilionoidea</taxon>
        <taxon>Pieridae</taxon>
        <taxon>Pierinae</taxon>
        <taxon>Leptosia</taxon>
    </lineage>
</organism>
<keyword evidence="7 12" id="KW-0030">Aminoacyl-tRNA synthetase</keyword>
<dbReference type="PRINTS" id="PR01038">
    <property type="entry name" value="TRNASYNTHARG"/>
</dbReference>
<dbReference type="FunFam" id="3.40.50.620:FF:000058">
    <property type="entry name" value="Mitochondrial arginyl-tRNA synthetase"/>
    <property type="match status" value="1"/>
</dbReference>
<dbReference type="EMBL" id="CAVLEF010000132">
    <property type="protein sequence ID" value="CAK1551580.1"/>
    <property type="molecule type" value="Genomic_DNA"/>
</dbReference>
<dbReference type="GO" id="GO:0006420">
    <property type="term" value="P:arginyl-tRNA aminoacylation"/>
    <property type="evidence" value="ECO:0007669"/>
    <property type="project" value="InterPro"/>
</dbReference>
<evidence type="ECO:0000256" key="10">
    <source>
        <dbReference type="ARBA" id="ARBA00049339"/>
    </source>
</evidence>
<dbReference type="InterPro" id="IPR009080">
    <property type="entry name" value="tRNAsynth_Ia_anticodon-bd"/>
</dbReference>
<dbReference type="Proteomes" id="UP001497472">
    <property type="component" value="Unassembled WGS sequence"/>
</dbReference>
<keyword evidence="6 12" id="KW-0648">Protein biosynthesis</keyword>
<keyword evidence="3 12" id="KW-0436">Ligase</keyword>
<accession>A0AAV1JQQ7</accession>
<dbReference type="PANTHER" id="PTHR11956">
    <property type="entry name" value="ARGINYL-TRNA SYNTHETASE"/>
    <property type="match status" value="1"/>
</dbReference>
<dbReference type="GO" id="GO:0032543">
    <property type="term" value="P:mitochondrial translation"/>
    <property type="evidence" value="ECO:0007669"/>
    <property type="project" value="TreeGrafter"/>
</dbReference>
<reference evidence="14 15" key="1">
    <citation type="submission" date="2023-11" db="EMBL/GenBank/DDBJ databases">
        <authorList>
            <person name="Okamura Y."/>
        </authorList>
    </citation>
    <scope>NUCLEOTIDE SEQUENCE [LARGE SCALE GENOMIC DNA]</scope>
</reference>
<dbReference type="AlphaFoldDB" id="A0AAV1JQQ7"/>
<feature type="domain" description="DALR anticodon binding" evidence="13">
    <location>
        <begin position="425"/>
        <end position="540"/>
    </location>
</feature>
<comment type="caution">
    <text evidence="14">The sequence shown here is derived from an EMBL/GenBank/DDBJ whole genome shotgun (WGS) entry which is preliminary data.</text>
</comment>
<dbReference type="PROSITE" id="PS00178">
    <property type="entry name" value="AA_TRNA_LIGASE_I"/>
    <property type="match status" value="1"/>
</dbReference>
<dbReference type="SUPFAM" id="SSF52374">
    <property type="entry name" value="Nucleotidylyl transferase"/>
    <property type="match status" value="1"/>
</dbReference>
<dbReference type="Gene3D" id="3.40.50.620">
    <property type="entry name" value="HUPs"/>
    <property type="match status" value="1"/>
</dbReference>
<dbReference type="SMART" id="SM00836">
    <property type="entry name" value="DALR_1"/>
    <property type="match status" value="1"/>
</dbReference>
<dbReference type="GO" id="GO:0005739">
    <property type="term" value="C:mitochondrion"/>
    <property type="evidence" value="ECO:0007669"/>
    <property type="project" value="TreeGrafter"/>
</dbReference>
<dbReference type="NCBIfam" id="TIGR00456">
    <property type="entry name" value="argS"/>
    <property type="match status" value="1"/>
</dbReference>
<dbReference type="InterPro" id="IPR014729">
    <property type="entry name" value="Rossmann-like_a/b/a_fold"/>
</dbReference>
<evidence type="ECO:0000259" key="13">
    <source>
        <dbReference type="SMART" id="SM00836"/>
    </source>
</evidence>
<name>A0AAV1JQQ7_9NEOP</name>
<dbReference type="InterPro" id="IPR001278">
    <property type="entry name" value="Arg-tRNA-ligase"/>
</dbReference>
<dbReference type="Pfam" id="PF05746">
    <property type="entry name" value="DALR_1"/>
    <property type="match status" value="1"/>
</dbReference>
<evidence type="ECO:0000256" key="1">
    <source>
        <dbReference type="ARBA" id="ARBA00005594"/>
    </source>
</evidence>
<dbReference type="InterPro" id="IPR035684">
    <property type="entry name" value="ArgRS_core"/>
</dbReference>
<dbReference type="FunFam" id="1.10.730.10:FF:000006">
    <property type="entry name" value="Arginyl-tRNA synthetase 2, mitochondrial"/>
    <property type="match status" value="1"/>
</dbReference>
<dbReference type="SUPFAM" id="SSF47323">
    <property type="entry name" value="Anticodon-binding domain of a subclass of class I aminoacyl-tRNA synthetases"/>
    <property type="match status" value="1"/>
</dbReference>
<dbReference type="InterPro" id="IPR001412">
    <property type="entry name" value="aa-tRNA-synth_I_CS"/>
</dbReference>
<evidence type="ECO:0000256" key="9">
    <source>
        <dbReference type="ARBA" id="ARBA00039495"/>
    </source>
</evidence>
<dbReference type="GO" id="GO:0005524">
    <property type="term" value="F:ATP binding"/>
    <property type="evidence" value="ECO:0007669"/>
    <property type="project" value="UniProtKB-KW"/>
</dbReference>
<evidence type="ECO:0000256" key="4">
    <source>
        <dbReference type="ARBA" id="ARBA00022741"/>
    </source>
</evidence>
<dbReference type="InterPro" id="IPR008909">
    <property type="entry name" value="DALR_anticod-bd"/>
</dbReference>
<sequence length="540" mass="62389">MSAKLKSMLLEQLKNYTTRNVDIYKHLTNINVSYKHSDNIYEVNLSPRSKEQDVSDPEDESLMFQVDRNLVIKNVLDGIRHHERQVNTTPKKIVIEFSSPNIAKPFHVGHLRSTIIGNFIANINTYFQNNVVKINYLGDWGTQFGLLQYGLKAKNLTINDLKDNSIKTLYNVYVETNKLAATDETIQNEAKKNFSNIEQGTADLETWKHIREITVAELESVYHRLGIKFDQYEWESDYNGKAIKDIITLLEGNKIIYTHETGKKIARVNDRDVTVLKSDNATLYLSRDIAALIKRYEKYKFDRMLYIVDNAQTDHFNAVINIVGRVNEVCAEACEHVKFGRIKGMSTRKGNVIFLNDILDEAKSKMHEKQQQSKNTRKSAINKETCDILGTTAVIINDLKQRRKKDYIFDWSRALQTEGDSGIKLQYLHCRLWSLEKNSGAVLPDFCEPDLLDEEIIGDIVTELAKFDNVLQRAYYEQEACILVNYLFKLSRYVNRMFNEVKVKGSSDDLASQRLLVYYCVRRVVNTSLKILGVKPLYEM</sequence>
<dbReference type="Gene3D" id="1.10.730.10">
    <property type="entry name" value="Isoleucyl-tRNA Synthetase, Domain 1"/>
    <property type="match status" value="1"/>
</dbReference>
<comment type="similarity">
    <text evidence="1 12">Belongs to the class-I aminoacyl-tRNA synthetase family.</text>
</comment>